<proteinExistence type="predicted"/>
<dbReference type="Proteomes" id="UP000654075">
    <property type="component" value="Unassembled WGS sequence"/>
</dbReference>
<evidence type="ECO:0000256" key="2">
    <source>
        <dbReference type="ARBA" id="ARBA00022692"/>
    </source>
</evidence>
<comment type="subcellular location">
    <subcellularLocation>
        <location evidence="1">Membrane</location>
        <topology evidence="1">Multi-pass membrane protein</topology>
    </subcellularLocation>
</comment>
<dbReference type="AlphaFoldDB" id="A0A813I1G5"/>
<feature type="transmembrane region" description="Helical" evidence="5">
    <location>
        <begin position="186"/>
        <end position="210"/>
    </location>
</feature>
<feature type="transmembrane region" description="Helical" evidence="5">
    <location>
        <begin position="123"/>
        <end position="146"/>
    </location>
</feature>
<comment type="caution">
    <text evidence="7">The sequence shown here is derived from an EMBL/GenBank/DDBJ whole genome shotgun (WGS) entry which is preliminary data.</text>
</comment>
<evidence type="ECO:0000259" key="6">
    <source>
        <dbReference type="Pfam" id="PF08016"/>
    </source>
</evidence>
<keyword evidence="2 5" id="KW-0812">Transmembrane</keyword>
<dbReference type="Pfam" id="PF08016">
    <property type="entry name" value="PKD_channel"/>
    <property type="match status" value="1"/>
</dbReference>
<sequence>YHLRKKWVTGATIVVIDIVILTLLMALIVVSWTDVANSEKVSTRIVSRLTGMGWERDDRTYMQKRDDFLAIMRDLNTVQAYSASLGNYGMFISVLLLGRMVYSTSAHPRIASVTSTFKHAFDLLAHFVMVFLLIFGGFAFIATWRFGHEKAFLANFSTACKSQFDSMLDPPGEMGLATIGEHETDFLIYACLFHVMCLFFLMNFILAIIVDSYTKSQQQLEASPCEQSMMMDTGSLGKTFLKGLGHSWPNRRIIVHYLQNTRIKYVKPIDLLQCGFKSQEDATAFCKFYARFEFLHGRDLPETQKEEKENQADALAKIDYKMAQVCQKMNVGGGRRGLSEMKMNVSEGSTRSGNVDEATGEICVELVESKELDYELANGKANGKANGVANGKHEAMDIRFLDGDWLMPNGTKAAVFESSCTFGSTGKYTPVEHSSHNRIIVDGWRLVAYTSSELQWKHDERGLATWYRFPGKWQESVTDLLPGEIVQIKTGFLSADRSVNIFLAPGLIGQVVEKDEKTGDFLVEWSELGQATATKRKMQNKRCLQVRRLVGGYEVPTICMG</sequence>
<protein>
    <recommendedName>
        <fullName evidence="6">Polycystin cation channel PKD1/PKD2 domain-containing protein</fullName>
    </recommendedName>
</protein>
<evidence type="ECO:0000256" key="1">
    <source>
        <dbReference type="ARBA" id="ARBA00004141"/>
    </source>
</evidence>
<dbReference type="EMBL" id="CAJNNV010033408">
    <property type="protein sequence ID" value="CAE8643637.1"/>
    <property type="molecule type" value="Genomic_DNA"/>
</dbReference>
<accession>A0A813I1G5</accession>
<feature type="domain" description="Polycystin cation channel PKD1/PKD2" evidence="6">
    <location>
        <begin position="85"/>
        <end position="214"/>
    </location>
</feature>
<name>A0A813I1G5_POLGL</name>
<reference evidence="7" key="1">
    <citation type="submission" date="2021-02" db="EMBL/GenBank/DDBJ databases">
        <authorList>
            <person name="Dougan E. K."/>
            <person name="Rhodes N."/>
            <person name="Thang M."/>
            <person name="Chan C."/>
        </authorList>
    </citation>
    <scope>NUCLEOTIDE SEQUENCE</scope>
</reference>
<keyword evidence="8" id="KW-1185">Reference proteome</keyword>
<gene>
    <name evidence="7" type="ORF">PGLA1383_LOCUS57959</name>
</gene>
<keyword evidence="4 5" id="KW-0472">Membrane</keyword>
<evidence type="ECO:0000313" key="7">
    <source>
        <dbReference type="EMBL" id="CAE8643637.1"/>
    </source>
</evidence>
<dbReference type="InterPro" id="IPR051223">
    <property type="entry name" value="Polycystin"/>
</dbReference>
<dbReference type="PANTHER" id="PTHR10877:SF183">
    <property type="entry name" value="AT14535P-RELATED"/>
    <property type="match status" value="1"/>
</dbReference>
<evidence type="ECO:0000256" key="4">
    <source>
        <dbReference type="ARBA" id="ARBA00023136"/>
    </source>
</evidence>
<dbReference type="GO" id="GO:0016020">
    <property type="term" value="C:membrane"/>
    <property type="evidence" value="ECO:0007669"/>
    <property type="project" value="UniProtKB-SubCell"/>
</dbReference>
<evidence type="ECO:0000313" key="8">
    <source>
        <dbReference type="Proteomes" id="UP000654075"/>
    </source>
</evidence>
<keyword evidence="3 5" id="KW-1133">Transmembrane helix</keyword>
<feature type="transmembrane region" description="Helical" evidence="5">
    <location>
        <begin position="85"/>
        <end position="102"/>
    </location>
</feature>
<evidence type="ECO:0000256" key="3">
    <source>
        <dbReference type="ARBA" id="ARBA00022989"/>
    </source>
</evidence>
<dbReference type="OrthoDB" id="444119at2759"/>
<dbReference type="InterPro" id="IPR013122">
    <property type="entry name" value="PKD1_2_channel"/>
</dbReference>
<organism evidence="7 8">
    <name type="scientific">Polarella glacialis</name>
    <name type="common">Dinoflagellate</name>
    <dbReference type="NCBI Taxonomy" id="89957"/>
    <lineage>
        <taxon>Eukaryota</taxon>
        <taxon>Sar</taxon>
        <taxon>Alveolata</taxon>
        <taxon>Dinophyceae</taxon>
        <taxon>Suessiales</taxon>
        <taxon>Suessiaceae</taxon>
        <taxon>Polarella</taxon>
    </lineage>
</organism>
<feature type="non-terminal residue" evidence="7">
    <location>
        <position position="1"/>
    </location>
</feature>
<feature type="transmembrane region" description="Helical" evidence="5">
    <location>
        <begin position="7"/>
        <end position="32"/>
    </location>
</feature>
<dbReference type="PANTHER" id="PTHR10877">
    <property type="entry name" value="POLYCYSTIN FAMILY MEMBER"/>
    <property type="match status" value="1"/>
</dbReference>
<evidence type="ECO:0000256" key="5">
    <source>
        <dbReference type="SAM" id="Phobius"/>
    </source>
</evidence>